<accession>A8NI57</accession>
<dbReference type="InterPro" id="IPR005197">
    <property type="entry name" value="Glyco_hydro_71"/>
</dbReference>
<sequence length="727" mass="80824">MLRAVFILLFSFLFLPLVCVEARLERRHGQGREYHHRHARRSDLLASGGSGPAPTANVDSDGNRTGNATLWPGDDTSQLVKRDGTKYVFMHHIVGNTYPYTPTDWEKDLLQIHAKGIDAIALNIGSSPWQLHQLHTAYTVASSLSSRLHLNPPLHLFLSFDFTEMECDVGFVVRYTNMFKSYPVQFRVGGPGGRAMVSSYGGGCLGNEGWRRVKAETGAFVMPFVWGIEGQFKQWDSLDSWYCWGCAWPQGNWDKSVSDDEYYFSQLGSRYATTVSMWMFTHLPSKNFYLRGDNWLINNRWEQLVGMRDRLTFIEMLTWNDYGESDYFGPIRGAQPAGTYWADGFPHTAWFDMSEYYIKAFKTGVYPAITKDVVYYWSRPHPARADATRPVLSKPSGWDWAEDFLWAAVFATHPATVTLRLGSSSGTFQVPSGVSKLKIPTAPGRISVKMERGGVVLVDKTDGGFEFVERPARYNYNAYVGAATATTTGPTPTTTTSSLPAPSSTTIDGVTWKYEGCYHDNSASRTLPDGLFISDSKGNTREGCLRLCSRGGYRYGGVEYGMECFCSRGMREGVRRAEGEGECGVRCSGDASQMCGAAGRINVFSRPSLTTPGFPPAATTTTTVNAPFPPASTTVSGKTWRYVGCYTDTTGARTLWDGGYFVDGVGNSVRGCLERCGRLGWGYGGVEYGQVRGLALSFKFLLESRFDSMFFFLENPFDLMVLPRESI</sequence>
<dbReference type="OMA" id="QYNYNAY"/>
<dbReference type="EMBL" id="AACS02000010">
    <property type="protein sequence ID" value="EAU87943.2"/>
    <property type="molecule type" value="Genomic_DNA"/>
</dbReference>
<dbReference type="OrthoDB" id="3257981at2759"/>
<dbReference type="InParanoid" id="A8NI57"/>
<dbReference type="AlphaFoldDB" id="A8NI57"/>
<protein>
    <recommendedName>
        <fullName evidence="4">WSC domain-containing protein</fullName>
    </recommendedName>
</protein>
<comment type="caution">
    <text evidence="5">The sequence shown here is derived from an EMBL/GenBank/DDBJ whole genome shotgun (WGS) entry which is preliminary data.</text>
</comment>
<feature type="chain" id="PRO_5002726514" description="WSC domain-containing protein" evidence="3">
    <location>
        <begin position="23"/>
        <end position="727"/>
    </location>
</feature>
<keyword evidence="6" id="KW-1185">Reference proteome</keyword>
<organism evidence="5 6">
    <name type="scientific">Coprinopsis cinerea (strain Okayama-7 / 130 / ATCC MYA-4618 / FGSC 9003)</name>
    <name type="common">Inky cap fungus</name>
    <name type="synonym">Hormographiella aspergillata</name>
    <dbReference type="NCBI Taxonomy" id="240176"/>
    <lineage>
        <taxon>Eukaryota</taxon>
        <taxon>Fungi</taxon>
        <taxon>Dikarya</taxon>
        <taxon>Basidiomycota</taxon>
        <taxon>Agaricomycotina</taxon>
        <taxon>Agaricomycetes</taxon>
        <taxon>Agaricomycetidae</taxon>
        <taxon>Agaricales</taxon>
        <taxon>Agaricineae</taxon>
        <taxon>Psathyrellaceae</taxon>
        <taxon>Coprinopsis</taxon>
    </lineage>
</organism>
<dbReference type="PANTHER" id="PTHR45964">
    <property type="entry name" value="WSCD FAMILY MEMBER CG9164"/>
    <property type="match status" value="1"/>
</dbReference>
<dbReference type="SMART" id="SM00321">
    <property type="entry name" value="WSC"/>
    <property type="match status" value="1"/>
</dbReference>
<evidence type="ECO:0000259" key="4">
    <source>
        <dbReference type="PROSITE" id="PS51212"/>
    </source>
</evidence>
<dbReference type="CDD" id="cd11577">
    <property type="entry name" value="GH71"/>
    <property type="match status" value="1"/>
</dbReference>
<dbReference type="GO" id="GO:0051118">
    <property type="term" value="F:glucan endo-1,3-alpha-glucosidase activity"/>
    <property type="evidence" value="ECO:0007669"/>
    <property type="project" value="InterPro"/>
</dbReference>
<dbReference type="HOGENOM" id="CLU_019141_4_1_1"/>
<dbReference type="Pfam" id="PF01822">
    <property type="entry name" value="WSC"/>
    <property type="match status" value="1"/>
</dbReference>
<keyword evidence="3" id="KW-0732">Signal</keyword>
<evidence type="ECO:0000313" key="5">
    <source>
        <dbReference type="EMBL" id="EAU87943.2"/>
    </source>
</evidence>
<evidence type="ECO:0000256" key="3">
    <source>
        <dbReference type="SAM" id="SignalP"/>
    </source>
</evidence>
<dbReference type="Pfam" id="PF03659">
    <property type="entry name" value="Glyco_hydro_71"/>
    <property type="match status" value="1"/>
</dbReference>
<dbReference type="InterPro" id="IPR002889">
    <property type="entry name" value="WSC_carb-bd"/>
</dbReference>
<keyword evidence="1" id="KW-0677">Repeat</keyword>
<dbReference type="VEuPathDB" id="FungiDB:CC1G_01590"/>
<name>A8NI57_COPC7</name>
<feature type="region of interest" description="Disordered" evidence="2">
    <location>
        <begin position="30"/>
        <end position="75"/>
    </location>
</feature>
<feature type="signal peptide" evidence="3">
    <location>
        <begin position="1"/>
        <end position="22"/>
    </location>
</feature>
<dbReference type="RefSeq" id="XP_001833913.2">
    <property type="nucleotide sequence ID" value="XM_001833861.2"/>
</dbReference>
<dbReference type="InterPro" id="IPR051589">
    <property type="entry name" value="Sialate-O-sulfotransferase"/>
</dbReference>
<proteinExistence type="predicted"/>
<dbReference type="PROSITE" id="PS51212">
    <property type="entry name" value="WSC"/>
    <property type="match status" value="1"/>
</dbReference>
<feature type="compositionally biased region" description="Polar residues" evidence="2">
    <location>
        <begin position="57"/>
        <end position="68"/>
    </location>
</feature>
<reference evidence="5 6" key="1">
    <citation type="journal article" date="2010" name="Proc. Natl. Acad. Sci. U.S.A.">
        <title>Insights into evolution of multicellular fungi from the assembled chromosomes of the mushroom Coprinopsis cinerea (Coprinus cinereus).</title>
        <authorList>
            <person name="Stajich J.E."/>
            <person name="Wilke S.K."/>
            <person name="Ahren D."/>
            <person name="Au C.H."/>
            <person name="Birren B.W."/>
            <person name="Borodovsky M."/>
            <person name="Burns C."/>
            <person name="Canback B."/>
            <person name="Casselton L.A."/>
            <person name="Cheng C.K."/>
            <person name="Deng J."/>
            <person name="Dietrich F.S."/>
            <person name="Fargo D.C."/>
            <person name="Farman M.L."/>
            <person name="Gathman A.C."/>
            <person name="Goldberg J."/>
            <person name="Guigo R."/>
            <person name="Hoegger P.J."/>
            <person name="Hooker J.B."/>
            <person name="Huggins A."/>
            <person name="James T.Y."/>
            <person name="Kamada T."/>
            <person name="Kilaru S."/>
            <person name="Kodira C."/>
            <person name="Kues U."/>
            <person name="Kupfer D."/>
            <person name="Kwan H.S."/>
            <person name="Lomsadze A."/>
            <person name="Li W."/>
            <person name="Lilly W.W."/>
            <person name="Ma L.J."/>
            <person name="Mackey A.J."/>
            <person name="Manning G."/>
            <person name="Martin F."/>
            <person name="Muraguchi H."/>
            <person name="Natvig D.O."/>
            <person name="Palmerini H."/>
            <person name="Ramesh M.A."/>
            <person name="Rehmeyer C.J."/>
            <person name="Roe B.A."/>
            <person name="Shenoy N."/>
            <person name="Stanke M."/>
            <person name="Ter-Hovhannisyan V."/>
            <person name="Tunlid A."/>
            <person name="Velagapudi R."/>
            <person name="Vision T.J."/>
            <person name="Zeng Q."/>
            <person name="Zolan M.E."/>
            <person name="Pukkila P.J."/>
        </authorList>
    </citation>
    <scope>NUCLEOTIDE SEQUENCE [LARGE SCALE GENOMIC DNA]</scope>
    <source>
        <strain evidence="6">Okayama-7 / 130 / ATCC MYA-4618 / FGSC 9003</strain>
    </source>
</reference>
<gene>
    <name evidence="5" type="ORF">CC1G_01590</name>
</gene>
<dbReference type="eggNOG" id="KOG4157">
    <property type="taxonomic scope" value="Eukaryota"/>
</dbReference>
<evidence type="ECO:0000256" key="1">
    <source>
        <dbReference type="ARBA" id="ARBA00022737"/>
    </source>
</evidence>
<feature type="domain" description="WSC" evidence="4">
    <location>
        <begin position="511"/>
        <end position="607"/>
    </location>
</feature>
<evidence type="ECO:0000256" key="2">
    <source>
        <dbReference type="SAM" id="MobiDB-lite"/>
    </source>
</evidence>
<dbReference type="KEGG" id="cci:CC1G_01590"/>
<evidence type="ECO:0000313" key="6">
    <source>
        <dbReference type="Proteomes" id="UP000001861"/>
    </source>
</evidence>
<dbReference type="Proteomes" id="UP000001861">
    <property type="component" value="Unassembled WGS sequence"/>
</dbReference>
<dbReference type="PANTHER" id="PTHR45964:SF5">
    <property type="entry name" value="WSCD FAMILY MEMBER CG9164"/>
    <property type="match status" value="1"/>
</dbReference>
<dbReference type="GeneID" id="6010417"/>